<feature type="compositionally biased region" description="Basic residues" evidence="6">
    <location>
        <begin position="63"/>
        <end position="78"/>
    </location>
</feature>
<dbReference type="CDD" id="cd00067">
    <property type="entry name" value="GAL4"/>
    <property type="match status" value="1"/>
</dbReference>
<dbReference type="GO" id="GO:0003677">
    <property type="term" value="F:DNA binding"/>
    <property type="evidence" value="ECO:0007669"/>
    <property type="project" value="InterPro"/>
</dbReference>
<dbReference type="GO" id="GO:0006351">
    <property type="term" value="P:DNA-templated transcription"/>
    <property type="evidence" value="ECO:0007669"/>
    <property type="project" value="InterPro"/>
</dbReference>
<dbReference type="Pfam" id="PF00172">
    <property type="entry name" value="Zn_clus"/>
    <property type="match status" value="1"/>
</dbReference>
<dbReference type="SMART" id="SM00066">
    <property type="entry name" value="GAL4"/>
    <property type="match status" value="1"/>
</dbReference>
<feature type="region of interest" description="Disordered" evidence="6">
    <location>
        <begin position="1"/>
        <end position="25"/>
    </location>
</feature>
<dbReference type="InterPro" id="IPR036864">
    <property type="entry name" value="Zn2-C6_fun-type_DNA-bd_sf"/>
</dbReference>
<gene>
    <name evidence="8" type="ORF">AMS68_001639</name>
</gene>
<dbReference type="AlphaFoldDB" id="A0A6H0XMY8"/>
<dbReference type="GO" id="GO:0008270">
    <property type="term" value="F:zinc ion binding"/>
    <property type="evidence" value="ECO:0007669"/>
    <property type="project" value="InterPro"/>
</dbReference>
<dbReference type="Pfam" id="PF04082">
    <property type="entry name" value="Fungal_trans"/>
    <property type="match status" value="1"/>
</dbReference>
<dbReference type="InterPro" id="IPR050815">
    <property type="entry name" value="TF_fung"/>
</dbReference>
<proteinExistence type="predicted"/>
<keyword evidence="9" id="KW-1185">Reference proteome</keyword>
<keyword evidence="5" id="KW-0539">Nucleus</keyword>
<sequence length="636" mass="72085">MEQGVAVDESTILNDASTNGSEGSKRVCDRCISKKVKCDLQRPRCSRCTETDSECIYSAVKRRPGPRKGWTRNSKRHLGSSLPTSRKPPSVSKSIHSAANDSTSILPHTASPVDSKNQWHGVATTPFDQHTPLEHPTLDLTSAQASALLECYFAQDHHMIPLFNRESFYRLYEAGQLPTVLIHTVAAVTTVIWAPESFNNRPSNPRAFLDALLRSASTTELEITLDITLYEFQVLCLLAHYDFHQRPGPRSWVRIGNLTRKAYRLGLNQLENPQHCALFDNTGRLEEKEDWRRLWWVVYCLDSYSNITAGTPVIVELESLRTALPMFHDFQTTDIRCNPEHPIFLPADTAEIWSTMQALTTCGCPHEFDMHVVMGSLINEAATCLRLVRQNPCSRLHNRIQAFEDHLAAARVALPANYLDPVRRIWTNETSHQHHARLYNIVLMHSATIMLVLAKLIDSPPSDDALNWQRVLECCEDIVSAVKYWDSTRLTTADPAICFTFSGVLTLLHVCSKCSPASSVSAAAAELQASFDRQIRILKLYLEHFGTNWFLPRFLLASHEKLTQLISKPMQIWEAKRVIQGHQTLLQQRWLSTMSRVEQSSDQDTQESIDATVFFENWPMEEWLTDLMGGPELVLP</sequence>
<name>A0A6H0XMY8_9PEZI</name>
<dbReference type="SUPFAM" id="SSF57701">
    <property type="entry name" value="Zn2/Cys6 DNA-binding domain"/>
    <property type="match status" value="1"/>
</dbReference>
<dbReference type="InterPro" id="IPR001138">
    <property type="entry name" value="Zn2Cys6_DnaBD"/>
</dbReference>
<keyword evidence="2" id="KW-0479">Metal-binding</keyword>
<dbReference type="EMBL" id="CP051139">
    <property type="protein sequence ID" value="QIW96121.1"/>
    <property type="molecule type" value="Genomic_DNA"/>
</dbReference>
<dbReference type="Gene3D" id="4.10.240.10">
    <property type="entry name" value="Zn(2)-C6 fungal-type DNA-binding domain"/>
    <property type="match status" value="1"/>
</dbReference>
<protein>
    <recommendedName>
        <fullName evidence="7">Zn(2)-C6 fungal-type domain-containing protein</fullName>
    </recommendedName>
</protein>
<evidence type="ECO:0000313" key="8">
    <source>
        <dbReference type="EMBL" id="QIW96121.1"/>
    </source>
</evidence>
<evidence type="ECO:0000256" key="6">
    <source>
        <dbReference type="SAM" id="MobiDB-lite"/>
    </source>
</evidence>
<evidence type="ECO:0000256" key="2">
    <source>
        <dbReference type="ARBA" id="ARBA00022723"/>
    </source>
</evidence>
<evidence type="ECO:0000256" key="1">
    <source>
        <dbReference type="ARBA" id="ARBA00004123"/>
    </source>
</evidence>
<feature type="domain" description="Zn(2)-C6 fungal-type" evidence="7">
    <location>
        <begin position="27"/>
        <end position="57"/>
    </location>
</feature>
<evidence type="ECO:0000313" key="9">
    <source>
        <dbReference type="Proteomes" id="UP000503462"/>
    </source>
</evidence>
<comment type="subcellular location">
    <subcellularLocation>
        <location evidence="1">Nucleus</location>
    </subcellularLocation>
</comment>
<accession>A0A6H0XMY8</accession>
<feature type="compositionally biased region" description="Polar residues" evidence="6">
    <location>
        <begin position="11"/>
        <end position="22"/>
    </location>
</feature>
<evidence type="ECO:0000256" key="5">
    <source>
        <dbReference type="ARBA" id="ARBA00023242"/>
    </source>
</evidence>
<keyword evidence="4" id="KW-0804">Transcription</keyword>
<dbReference type="Proteomes" id="UP000503462">
    <property type="component" value="Chromosome 1"/>
</dbReference>
<keyword evidence="3" id="KW-0805">Transcription regulation</keyword>
<dbReference type="GO" id="GO:0005634">
    <property type="term" value="C:nucleus"/>
    <property type="evidence" value="ECO:0007669"/>
    <property type="project" value="UniProtKB-SubCell"/>
</dbReference>
<dbReference type="PROSITE" id="PS50048">
    <property type="entry name" value="ZN2_CY6_FUNGAL_2"/>
    <property type="match status" value="1"/>
</dbReference>
<dbReference type="CDD" id="cd12148">
    <property type="entry name" value="fungal_TF_MHR"/>
    <property type="match status" value="1"/>
</dbReference>
<dbReference type="SMART" id="SM00906">
    <property type="entry name" value="Fungal_trans"/>
    <property type="match status" value="1"/>
</dbReference>
<organism evidence="8 9">
    <name type="scientific">Peltaster fructicola</name>
    <dbReference type="NCBI Taxonomy" id="286661"/>
    <lineage>
        <taxon>Eukaryota</taxon>
        <taxon>Fungi</taxon>
        <taxon>Dikarya</taxon>
        <taxon>Ascomycota</taxon>
        <taxon>Pezizomycotina</taxon>
        <taxon>Dothideomycetes</taxon>
        <taxon>Dothideomycetes incertae sedis</taxon>
        <taxon>Peltaster</taxon>
    </lineage>
</organism>
<dbReference type="OrthoDB" id="3362851at2759"/>
<evidence type="ECO:0000259" key="7">
    <source>
        <dbReference type="PROSITE" id="PS50048"/>
    </source>
</evidence>
<evidence type="ECO:0000256" key="3">
    <source>
        <dbReference type="ARBA" id="ARBA00023015"/>
    </source>
</evidence>
<dbReference type="PANTHER" id="PTHR47338:SF10">
    <property type="entry name" value="TRANSCRIPTION FACTOR DOMAIN-CONTAINING PROTEIN-RELATED"/>
    <property type="match status" value="1"/>
</dbReference>
<dbReference type="InterPro" id="IPR007219">
    <property type="entry name" value="XnlR_reg_dom"/>
</dbReference>
<feature type="region of interest" description="Disordered" evidence="6">
    <location>
        <begin position="63"/>
        <end position="105"/>
    </location>
</feature>
<dbReference type="PANTHER" id="PTHR47338">
    <property type="entry name" value="ZN(II)2CYS6 TRANSCRIPTION FACTOR (EUROFUNG)-RELATED"/>
    <property type="match status" value="1"/>
</dbReference>
<dbReference type="GO" id="GO:0000981">
    <property type="term" value="F:DNA-binding transcription factor activity, RNA polymerase II-specific"/>
    <property type="evidence" value="ECO:0007669"/>
    <property type="project" value="InterPro"/>
</dbReference>
<evidence type="ECO:0000256" key="4">
    <source>
        <dbReference type="ARBA" id="ARBA00023163"/>
    </source>
</evidence>
<reference evidence="8 9" key="1">
    <citation type="journal article" date="2016" name="Sci. Rep.">
        <title>Peltaster fructicola genome reveals evolution from an invasive phytopathogen to an ectophytic parasite.</title>
        <authorList>
            <person name="Xu C."/>
            <person name="Chen H."/>
            <person name="Gleason M.L."/>
            <person name="Xu J.R."/>
            <person name="Liu H."/>
            <person name="Zhang R."/>
            <person name="Sun G."/>
        </authorList>
    </citation>
    <scope>NUCLEOTIDE SEQUENCE [LARGE SCALE GENOMIC DNA]</scope>
    <source>
        <strain evidence="8 9">LNHT1506</strain>
    </source>
</reference>
<feature type="compositionally biased region" description="Polar residues" evidence="6">
    <location>
        <begin position="91"/>
        <end position="105"/>
    </location>
</feature>